<dbReference type="InterPro" id="IPR003593">
    <property type="entry name" value="AAA+_ATPase"/>
</dbReference>
<keyword evidence="6 13" id="KW-0067">ATP-binding</keyword>
<gene>
    <name evidence="13" type="ORF">HXK24_00180</name>
</gene>
<evidence type="ECO:0000259" key="12">
    <source>
        <dbReference type="PROSITE" id="PS50929"/>
    </source>
</evidence>
<evidence type="ECO:0000256" key="2">
    <source>
        <dbReference type="ARBA" id="ARBA00022448"/>
    </source>
</evidence>
<evidence type="ECO:0000256" key="10">
    <source>
        <dbReference type="SAM" id="Phobius"/>
    </source>
</evidence>
<feature type="transmembrane region" description="Helical" evidence="10">
    <location>
        <begin position="56"/>
        <end position="77"/>
    </location>
</feature>
<dbReference type="FunFam" id="3.40.50.300:FF:000221">
    <property type="entry name" value="Multidrug ABC transporter ATP-binding protein"/>
    <property type="match status" value="1"/>
</dbReference>
<dbReference type="Gene3D" id="3.40.50.300">
    <property type="entry name" value="P-loop containing nucleotide triphosphate hydrolases"/>
    <property type="match status" value="1"/>
</dbReference>
<reference evidence="13" key="1">
    <citation type="submission" date="2020-04" db="EMBL/GenBank/DDBJ databases">
        <title>Deep metagenomics examines the oral microbiome during advanced dental caries in children, revealing novel taxa and co-occurrences with host molecules.</title>
        <authorList>
            <person name="Baker J.L."/>
            <person name="Morton J.T."/>
            <person name="Dinis M."/>
            <person name="Alvarez R."/>
            <person name="Tran N.C."/>
            <person name="Knight R."/>
            <person name="Edlund A."/>
        </authorList>
    </citation>
    <scope>NUCLEOTIDE SEQUENCE</scope>
    <source>
        <strain evidence="13">JCVI_3_bin.11</strain>
    </source>
</reference>
<organism evidence="13 14">
    <name type="scientific">Lancefieldella parvula</name>
    <dbReference type="NCBI Taxonomy" id="1382"/>
    <lineage>
        <taxon>Bacteria</taxon>
        <taxon>Bacillati</taxon>
        <taxon>Actinomycetota</taxon>
        <taxon>Coriobacteriia</taxon>
        <taxon>Coriobacteriales</taxon>
        <taxon>Atopobiaceae</taxon>
        <taxon>Lancefieldella</taxon>
    </lineage>
</organism>
<evidence type="ECO:0000259" key="11">
    <source>
        <dbReference type="PROSITE" id="PS50893"/>
    </source>
</evidence>
<dbReference type="Gene3D" id="1.20.1560.10">
    <property type="entry name" value="ABC transporter type 1, transmembrane domain"/>
    <property type="match status" value="1"/>
</dbReference>
<evidence type="ECO:0000256" key="8">
    <source>
        <dbReference type="ARBA" id="ARBA00023136"/>
    </source>
</evidence>
<dbReference type="InterPro" id="IPR017871">
    <property type="entry name" value="ABC_transporter-like_CS"/>
</dbReference>
<keyword evidence="5" id="KW-0547">Nucleotide-binding</keyword>
<evidence type="ECO:0000256" key="7">
    <source>
        <dbReference type="ARBA" id="ARBA00022989"/>
    </source>
</evidence>
<comment type="similarity">
    <text evidence="9">Belongs to the ABC transporter superfamily. Siderophore-Fe(3+) uptake transporter (SIUT) (TC 3.A.1.21) family.</text>
</comment>
<dbReference type="GO" id="GO:0005524">
    <property type="term" value="F:ATP binding"/>
    <property type="evidence" value="ECO:0007669"/>
    <property type="project" value="UniProtKB-KW"/>
</dbReference>
<dbReference type="GO" id="GO:0005886">
    <property type="term" value="C:plasma membrane"/>
    <property type="evidence" value="ECO:0007669"/>
    <property type="project" value="UniProtKB-SubCell"/>
</dbReference>
<name>A0A9D5X4N8_9ACTN</name>
<keyword evidence="8 10" id="KW-0472">Membrane</keyword>
<feature type="transmembrane region" description="Helical" evidence="10">
    <location>
        <begin position="160"/>
        <end position="178"/>
    </location>
</feature>
<dbReference type="GO" id="GO:0016887">
    <property type="term" value="F:ATP hydrolysis activity"/>
    <property type="evidence" value="ECO:0007669"/>
    <property type="project" value="InterPro"/>
</dbReference>
<feature type="transmembrane region" description="Helical" evidence="10">
    <location>
        <begin position="134"/>
        <end position="154"/>
    </location>
</feature>
<comment type="subcellular location">
    <subcellularLocation>
        <location evidence="1">Cell inner membrane</location>
        <topology evidence="1">Multi-pass membrane protein</topology>
    </subcellularLocation>
</comment>
<evidence type="ECO:0000256" key="9">
    <source>
        <dbReference type="ARBA" id="ARBA00023455"/>
    </source>
</evidence>
<keyword evidence="7 10" id="KW-1133">Transmembrane helix</keyword>
<keyword evidence="2" id="KW-0813">Transport</keyword>
<dbReference type="PANTHER" id="PTHR24221">
    <property type="entry name" value="ATP-BINDING CASSETTE SUB-FAMILY B"/>
    <property type="match status" value="1"/>
</dbReference>
<dbReference type="InterPro" id="IPR039421">
    <property type="entry name" value="Type_1_exporter"/>
</dbReference>
<dbReference type="PROSITE" id="PS50929">
    <property type="entry name" value="ABC_TM1F"/>
    <property type="match status" value="1"/>
</dbReference>
<feature type="transmembrane region" description="Helical" evidence="10">
    <location>
        <begin position="20"/>
        <end position="44"/>
    </location>
</feature>
<dbReference type="GO" id="GO:0140359">
    <property type="term" value="F:ABC-type transporter activity"/>
    <property type="evidence" value="ECO:0007669"/>
    <property type="project" value="InterPro"/>
</dbReference>
<evidence type="ECO:0000256" key="1">
    <source>
        <dbReference type="ARBA" id="ARBA00004429"/>
    </source>
</evidence>
<dbReference type="AlphaFoldDB" id="A0A9D5X4N8"/>
<dbReference type="Pfam" id="PF00664">
    <property type="entry name" value="ABC_membrane"/>
    <property type="match status" value="1"/>
</dbReference>
<sequence>MLSVLKMYFQFGSSYRQKLYKGLFFTILGCLFEGVQITALWIVFTALTTDTLSTQTIFSALGVMLLSIIGAFICAHFKSENFCDANFSMAGTKRAEIGDTLRRLPMGYFNENSLGEVTAVMTNQLDVMQSLGGLLYMMVVGGLALTAIIVVFLFVFCWQLGLITAATFVFFCVTMELLQTYVRNTSDDYVAASTILISSVLEYVRGISVVRAFSLIDDAEGKYAKAVDNCRVQALNLEFKALRFSVLQMVVSKATSVIMCLVAVGLWLSGTLDTATCLTVVVMSFMLFSRLESAGRFSTILRNLEIAMEQTNAILATPAMDEGEGLENADSCDIELSHVSFGYDDRQILDDVSLSIPAGTSCAIVGPSGSGKTTLVRLIERFWDVNAGQVTLGGHDVRDYKVDALLQNFSTVFQGVFLFDDTIENNIKFGNPSATHEQVVDAAKRACCEEFIQALPDGYETRLGEGGSMLSGGERQRLSIARAILKDAPIVVLDEATANVDPENELELQRAIAELTKSKTVIMIAHRLKTVRNANQILVLDKGRIVQRGTHESLMKEGGIYADFVNMREKTVGWKIA</sequence>
<evidence type="ECO:0000256" key="5">
    <source>
        <dbReference type="ARBA" id="ARBA00022741"/>
    </source>
</evidence>
<proteinExistence type="inferred from homology"/>
<dbReference type="SUPFAM" id="SSF52540">
    <property type="entry name" value="P-loop containing nucleoside triphosphate hydrolases"/>
    <property type="match status" value="1"/>
</dbReference>
<dbReference type="Pfam" id="PF00005">
    <property type="entry name" value="ABC_tran"/>
    <property type="match status" value="1"/>
</dbReference>
<dbReference type="GO" id="GO:0034040">
    <property type="term" value="F:ATPase-coupled lipid transmembrane transporter activity"/>
    <property type="evidence" value="ECO:0007669"/>
    <property type="project" value="TreeGrafter"/>
</dbReference>
<dbReference type="InterPro" id="IPR027417">
    <property type="entry name" value="P-loop_NTPase"/>
</dbReference>
<keyword evidence="3" id="KW-1003">Cell membrane</keyword>
<evidence type="ECO:0000256" key="3">
    <source>
        <dbReference type="ARBA" id="ARBA00022475"/>
    </source>
</evidence>
<feature type="domain" description="ABC transporter" evidence="11">
    <location>
        <begin position="334"/>
        <end position="567"/>
    </location>
</feature>
<comment type="caution">
    <text evidence="13">The sequence shown here is derived from an EMBL/GenBank/DDBJ whole genome shotgun (WGS) entry which is preliminary data.</text>
</comment>
<keyword evidence="4 10" id="KW-0812">Transmembrane</keyword>
<dbReference type="EMBL" id="JABZGU010000002">
    <property type="protein sequence ID" value="MBF4802240.1"/>
    <property type="molecule type" value="Genomic_DNA"/>
</dbReference>
<feature type="domain" description="ABC transmembrane type-1" evidence="12">
    <location>
        <begin position="22"/>
        <end position="303"/>
    </location>
</feature>
<dbReference type="SUPFAM" id="SSF90123">
    <property type="entry name" value="ABC transporter transmembrane region"/>
    <property type="match status" value="1"/>
</dbReference>
<accession>A0A9D5X4N8</accession>
<evidence type="ECO:0000256" key="4">
    <source>
        <dbReference type="ARBA" id="ARBA00022692"/>
    </source>
</evidence>
<dbReference type="PROSITE" id="PS50893">
    <property type="entry name" value="ABC_TRANSPORTER_2"/>
    <property type="match status" value="1"/>
</dbReference>
<dbReference type="PANTHER" id="PTHR24221:SF397">
    <property type="entry name" value="ABC TRANSPORTER, ATP-BINDING TRANSMEMBRANE PROTEIN"/>
    <property type="match status" value="1"/>
</dbReference>
<dbReference type="PROSITE" id="PS00211">
    <property type="entry name" value="ABC_TRANSPORTER_1"/>
    <property type="match status" value="1"/>
</dbReference>
<dbReference type="InterPro" id="IPR036640">
    <property type="entry name" value="ABC1_TM_sf"/>
</dbReference>
<evidence type="ECO:0000313" key="13">
    <source>
        <dbReference type="EMBL" id="MBF4802240.1"/>
    </source>
</evidence>
<dbReference type="InterPro" id="IPR011527">
    <property type="entry name" value="ABC1_TM_dom"/>
</dbReference>
<evidence type="ECO:0000313" key="14">
    <source>
        <dbReference type="Proteomes" id="UP000787322"/>
    </source>
</evidence>
<dbReference type="Proteomes" id="UP000787322">
    <property type="component" value="Unassembled WGS sequence"/>
</dbReference>
<evidence type="ECO:0000256" key="6">
    <source>
        <dbReference type="ARBA" id="ARBA00022840"/>
    </source>
</evidence>
<dbReference type="InterPro" id="IPR003439">
    <property type="entry name" value="ABC_transporter-like_ATP-bd"/>
</dbReference>
<protein>
    <submittedName>
        <fullName evidence="13">ABC transporter ATP-binding protein</fullName>
    </submittedName>
</protein>
<dbReference type="SMART" id="SM00382">
    <property type="entry name" value="AAA"/>
    <property type="match status" value="1"/>
</dbReference>
<feature type="transmembrane region" description="Helical" evidence="10">
    <location>
        <begin position="270"/>
        <end position="288"/>
    </location>
</feature>